<dbReference type="InterPro" id="IPR029033">
    <property type="entry name" value="His_PPase_superfam"/>
</dbReference>
<proteinExistence type="predicted"/>
<dbReference type="EMBL" id="LVYI01000003">
    <property type="protein sequence ID" value="OAP62388.1"/>
    <property type="molecule type" value="Genomic_DNA"/>
</dbReference>
<evidence type="ECO:0008006" key="8">
    <source>
        <dbReference type="Google" id="ProtNLM"/>
    </source>
</evidence>
<dbReference type="CDD" id="cd07061">
    <property type="entry name" value="HP_HAP_like"/>
    <property type="match status" value="1"/>
</dbReference>
<keyword evidence="2" id="KW-0325">Glycoprotein</keyword>
<evidence type="ECO:0000313" key="6">
    <source>
        <dbReference type="EMBL" id="OAP62388.1"/>
    </source>
</evidence>
<dbReference type="PANTHER" id="PTHR20963">
    <property type="entry name" value="MULTIPLE INOSITOL POLYPHOSPHATE PHOSPHATASE-RELATED"/>
    <property type="match status" value="1"/>
</dbReference>
<dbReference type="OrthoDB" id="6509975at2759"/>
<dbReference type="SUPFAM" id="SSF53254">
    <property type="entry name" value="Phosphoglycerate mutase-like"/>
    <property type="match status" value="1"/>
</dbReference>
<dbReference type="AlphaFoldDB" id="A0A178ZRC0"/>
<dbReference type="STRING" id="1367422.A0A178ZRC0"/>
<feature type="disulfide bond" evidence="4">
    <location>
        <begin position="429"/>
        <end position="437"/>
    </location>
</feature>
<dbReference type="GO" id="GO:0009277">
    <property type="term" value="C:fungal-type cell wall"/>
    <property type="evidence" value="ECO:0007669"/>
    <property type="project" value="TreeGrafter"/>
</dbReference>
<evidence type="ECO:0000256" key="5">
    <source>
        <dbReference type="SAM" id="SignalP"/>
    </source>
</evidence>
<dbReference type="PIRSF" id="PIRSF000894">
    <property type="entry name" value="Acid_phosphatase"/>
    <property type="match status" value="1"/>
</dbReference>
<dbReference type="PANTHER" id="PTHR20963:SF23">
    <property type="entry name" value="3-PHYTASE"/>
    <property type="match status" value="1"/>
</dbReference>
<dbReference type="RefSeq" id="XP_018695755.1">
    <property type="nucleotide sequence ID" value="XM_018836105.1"/>
</dbReference>
<feature type="active site" description="Proton donor" evidence="3">
    <location>
        <position position="350"/>
    </location>
</feature>
<dbReference type="GO" id="GO:0003993">
    <property type="term" value="F:acid phosphatase activity"/>
    <property type="evidence" value="ECO:0007669"/>
    <property type="project" value="TreeGrafter"/>
</dbReference>
<keyword evidence="5" id="KW-0732">Signal</keyword>
<protein>
    <recommendedName>
        <fullName evidence="8">3-phytase</fullName>
    </recommendedName>
</protein>
<sequence length="499" mass="53704">MKNSMFWPALLLAMISVERSIAVADVGGQPGTIPAMFPPFLGGNSPWFPGPNVTDIPYEIPEGCTIDMASITSRHGSRYPDPAVYKQWLGLQSKIQNSSATAQGALSFISSWDPTLKNPGKLLTQLSIGGSKELYDMGAAYRWRYPGLYADNTPFILWANAFFPTSPRVIDSARLFARGLLGPNATTLGTVYVLNNTDPRGLANSLGVSDLCPAYNDTMGGSAAAIWANIYLPPIAARINALTSPKGAVNFNITDVAMFPLLCGFESEMTGQRSPWCDLLTQQELQAYEYSQDLRFYYGHGPGSLKNSTFMLPFLSALVSRFVDGPNKTYTSSDGTTFVPPPLIVAFTNDAQINQLASQIGVFNDQAPLPPDRIPDNQRYISSRFVTMRGTIGFERLTCTTGSGKPSQTTPGQFLRVVLNDVVYPVLGCDSGPGRSCPLSQYAQLVAQKQTEAGGFVDACFGANQTAAKRALAAAGITGTPKTTFLSDLAVPFAFVVKP</sequence>
<dbReference type="Gene3D" id="3.40.50.1240">
    <property type="entry name" value="Phosphoglycerate mutase-like"/>
    <property type="match status" value="1"/>
</dbReference>
<accession>A0A178ZRC0</accession>
<keyword evidence="4" id="KW-1015">Disulfide bond</keyword>
<feature type="disulfide bond" evidence="4">
    <location>
        <begin position="64"/>
        <end position="399"/>
    </location>
</feature>
<evidence type="ECO:0000256" key="1">
    <source>
        <dbReference type="ARBA" id="ARBA00022801"/>
    </source>
</evidence>
<evidence type="ECO:0000313" key="7">
    <source>
        <dbReference type="Proteomes" id="UP000078343"/>
    </source>
</evidence>
<evidence type="ECO:0000256" key="3">
    <source>
        <dbReference type="PIRSR" id="PIRSR000894-1"/>
    </source>
</evidence>
<feature type="signal peptide" evidence="5">
    <location>
        <begin position="1"/>
        <end position="22"/>
    </location>
</feature>
<feature type="active site" description="Nucleophile" evidence="3">
    <location>
        <position position="75"/>
    </location>
</feature>
<keyword evidence="1" id="KW-0378">Hydrolase</keyword>
<dbReference type="Pfam" id="PF00328">
    <property type="entry name" value="His_Phos_2"/>
    <property type="match status" value="1"/>
</dbReference>
<dbReference type="Proteomes" id="UP000078343">
    <property type="component" value="Unassembled WGS sequence"/>
</dbReference>
<name>A0A178ZRC0_9EURO</name>
<feature type="chain" id="PRO_5008098683" description="3-phytase" evidence="5">
    <location>
        <begin position="23"/>
        <end position="499"/>
    </location>
</feature>
<organism evidence="6 7">
    <name type="scientific">Fonsecaea erecta</name>
    <dbReference type="NCBI Taxonomy" id="1367422"/>
    <lineage>
        <taxon>Eukaryota</taxon>
        <taxon>Fungi</taxon>
        <taxon>Dikarya</taxon>
        <taxon>Ascomycota</taxon>
        <taxon>Pezizomycotina</taxon>
        <taxon>Eurotiomycetes</taxon>
        <taxon>Chaetothyriomycetidae</taxon>
        <taxon>Chaetothyriales</taxon>
        <taxon>Herpotrichiellaceae</taxon>
        <taxon>Fonsecaea</taxon>
    </lineage>
</organism>
<feature type="disulfide bond" evidence="4">
    <location>
        <begin position="263"/>
        <end position="277"/>
    </location>
</feature>
<keyword evidence="7" id="KW-1185">Reference proteome</keyword>
<dbReference type="GeneID" id="30008760"/>
<evidence type="ECO:0000256" key="4">
    <source>
        <dbReference type="PIRSR" id="PIRSR000894-2"/>
    </source>
</evidence>
<reference evidence="6 7" key="1">
    <citation type="submission" date="2016-04" db="EMBL/GenBank/DDBJ databases">
        <title>Draft genome of Fonsecaea erecta CBS 125763.</title>
        <authorList>
            <person name="Weiss V.A."/>
            <person name="Vicente V.A."/>
            <person name="Raittz R.T."/>
            <person name="Moreno L.F."/>
            <person name="De Souza E.M."/>
            <person name="Pedrosa F.O."/>
            <person name="Steffens M.B."/>
            <person name="Faoro H."/>
            <person name="Tadra-Sfeir M.Z."/>
            <person name="Najafzadeh M.J."/>
            <person name="Felipe M.S."/>
            <person name="Teixeira M."/>
            <person name="Sun J."/>
            <person name="Xi L."/>
            <person name="Gomes R."/>
            <person name="De Azevedo C.M."/>
            <person name="Salgado C.G."/>
            <person name="Da Silva M.B."/>
            <person name="Nascimento M.F."/>
            <person name="Queiroz-Telles F."/>
            <person name="Attili D.S."/>
            <person name="Gorbushina A."/>
        </authorList>
    </citation>
    <scope>NUCLEOTIDE SEQUENCE [LARGE SCALE GENOMIC DNA]</scope>
    <source>
        <strain evidence="6 7">CBS 125763</strain>
    </source>
</reference>
<evidence type="ECO:0000256" key="2">
    <source>
        <dbReference type="ARBA" id="ARBA00023180"/>
    </source>
</evidence>
<dbReference type="InterPro" id="IPR016274">
    <property type="entry name" value="Histidine_acid_Pase_euk"/>
</dbReference>
<comment type="caution">
    <text evidence="6">The sequence shown here is derived from an EMBL/GenBank/DDBJ whole genome shotgun (WGS) entry which is preliminary data.</text>
</comment>
<gene>
    <name evidence="6" type="ORF">AYL99_04591</name>
</gene>
<dbReference type="InterPro" id="IPR000560">
    <property type="entry name" value="His_Pase_clade-2"/>
</dbReference>